<evidence type="ECO:0000313" key="2">
    <source>
        <dbReference type="Proteomes" id="UP000790709"/>
    </source>
</evidence>
<organism evidence="1 2">
    <name type="scientific">Leucogyrophana mollusca</name>
    <dbReference type="NCBI Taxonomy" id="85980"/>
    <lineage>
        <taxon>Eukaryota</taxon>
        <taxon>Fungi</taxon>
        <taxon>Dikarya</taxon>
        <taxon>Basidiomycota</taxon>
        <taxon>Agaricomycotina</taxon>
        <taxon>Agaricomycetes</taxon>
        <taxon>Agaricomycetidae</taxon>
        <taxon>Boletales</taxon>
        <taxon>Boletales incertae sedis</taxon>
        <taxon>Leucogyrophana</taxon>
    </lineage>
</organism>
<accession>A0ACB8BV08</accession>
<reference evidence="1" key="1">
    <citation type="journal article" date="2021" name="New Phytol.">
        <title>Evolutionary innovations through gain and loss of genes in the ectomycorrhizal Boletales.</title>
        <authorList>
            <person name="Wu G."/>
            <person name="Miyauchi S."/>
            <person name="Morin E."/>
            <person name="Kuo A."/>
            <person name="Drula E."/>
            <person name="Varga T."/>
            <person name="Kohler A."/>
            <person name="Feng B."/>
            <person name="Cao Y."/>
            <person name="Lipzen A."/>
            <person name="Daum C."/>
            <person name="Hundley H."/>
            <person name="Pangilinan J."/>
            <person name="Johnson J."/>
            <person name="Barry K."/>
            <person name="LaButti K."/>
            <person name="Ng V."/>
            <person name="Ahrendt S."/>
            <person name="Min B."/>
            <person name="Choi I.G."/>
            <person name="Park H."/>
            <person name="Plett J.M."/>
            <person name="Magnuson J."/>
            <person name="Spatafora J.W."/>
            <person name="Nagy L.G."/>
            <person name="Henrissat B."/>
            <person name="Grigoriev I.V."/>
            <person name="Yang Z.L."/>
            <person name="Xu J."/>
            <person name="Martin F.M."/>
        </authorList>
    </citation>
    <scope>NUCLEOTIDE SEQUENCE</scope>
    <source>
        <strain evidence="1">KUC20120723A-06</strain>
    </source>
</reference>
<protein>
    <submittedName>
        <fullName evidence="1">Uncharacterized protein</fullName>
    </submittedName>
</protein>
<proteinExistence type="predicted"/>
<keyword evidence="2" id="KW-1185">Reference proteome</keyword>
<sequence length="65" mass="6748">MNAPNVHPNGTRVFFWASGGEIKYGNVQSTSRLADGTQIVVVLVDGGGNASLPYGNLTSSGHDDT</sequence>
<evidence type="ECO:0000313" key="1">
    <source>
        <dbReference type="EMBL" id="KAH7929800.1"/>
    </source>
</evidence>
<dbReference type="Proteomes" id="UP000790709">
    <property type="component" value="Unassembled WGS sequence"/>
</dbReference>
<dbReference type="EMBL" id="MU266338">
    <property type="protein sequence ID" value="KAH7929800.1"/>
    <property type="molecule type" value="Genomic_DNA"/>
</dbReference>
<name>A0ACB8BV08_9AGAM</name>
<comment type="caution">
    <text evidence="1">The sequence shown here is derived from an EMBL/GenBank/DDBJ whole genome shotgun (WGS) entry which is preliminary data.</text>
</comment>
<gene>
    <name evidence="1" type="ORF">BV22DRAFT_1125522</name>
</gene>